<name>A0ABU1FYZ9_9GAMM</name>
<accession>A0ABU1FYZ9</accession>
<dbReference type="EMBL" id="JARWAK010000002">
    <property type="protein sequence ID" value="MDR5865903.1"/>
    <property type="molecule type" value="Genomic_DNA"/>
</dbReference>
<feature type="compositionally biased region" description="Basic and acidic residues" evidence="2">
    <location>
        <begin position="230"/>
        <end position="242"/>
    </location>
</feature>
<dbReference type="PANTHER" id="PTHR13748">
    <property type="entry name" value="COBW-RELATED"/>
    <property type="match status" value="1"/>
</dbReference>
<evidence type="ECO:0000313" key="5">
    <source>
        <dbReference type="Proteomes" id="UP001264519"/>
    </source>
</evidence>
<dbReference type="InterPro" id="IPR027417">
    <property type="entry name" value="P-loop_NTPase"/>
</dbReference>
<dbReference type="InterPro" id="IPR003495">
    <property type="entry name" value="CobW/HypB/UreG_nucleotide-bd"/>
</dbReference>
<reference evidence="4 5" key="1">
    <citation type="submission" date="2023-04" db="EMBL/GenBank/DDBJ databases">
        <title>A long-awaited taxogenomic arrangement of the family Halomonadaceae.</title>
        <authorList>
            <person name="De La Haba R."/>
            <person name="Chuvochina M."/>
            <person name="Wittouck S."/>
            <person name="Arahal D.R."/>
            <person name="Sanchez-Porro C."/>
            <person name="Hugenholtz P."/>
            <person name="Ventosa A."/>
        </authorList>
    </citation>
    <scope>NUCLEOTIDE SEQUENCE [LARGE SCALE GENOMIC DNA]</scope>
    <source>
        <strain evidence="4 5">DSM 23530</strain>
    </source>
</reference>
<gene>
    <name evidence="4" type="ORF">QC818_03720</name>
</gene>
<proteinExistence type="predicted"/>
<comment type="function">
    <text evidence="1">Zinc chaperone that directly transfers zinc cofactor to target proteins, thereby activating them. Zinc is transferred from the CXCC motif in the GTPase domain to the zinc binding site in target proteins in a process requiring GTP hydrolysis.</text>
</comment>
<dbReference type="Proteomes" id="UP001264519">
    <property type="component" value="Unassembled WGS sequence"/>
</dbReference>
<feature type="domain" description="CobW C-terminal" evidence="3">
    <location>
        <begin position="252"/>
        <end position="337"/>
    </location>
</feature>
<dbReference type="CDD" id="cd03112">
    <property type="entry name" value="CobW-like"/>
    <property type="match status" value="1"/>
</dbReference>
<dbReference type="Pfam" id="PF02492">
    <property type="entry name" value="cobW"/>
    <property type="match status" value="1"/>
</dbReference>
<feature type="region of interest" description="Disordered" evidence="2">
    <location>
        <begin position="196"/>
        <end position="242"/>
    </location>
</feature>
<keyword evidence="5" id="KW-1185">Reference proteome</keyword>
<dbReference type="RefSeq" id="WP_309651501.1">
    <property type="nucleotide sequence ID" value="NZ_JARWAK010000002.1"/>
</dbReference>
<evidence type="ECO:0000313" key="4">
    <source>
        <dbReference type="EMBL" id="MDR5865903.1"/>
    </source>
</evidence>
<dbReference type="Pfam" id="PF07683">
    <property type="entry name" value="CobW_C"/>
    <property type="match status" value="1"/>
</dbReference>
<sequence length="338" mass="36460">MPTPLANIPVHVITGFLGSGKSTLIRRLIERKPEGERWAVLINEFGRVGIDQALVDGRDDVAVKALPGGCLCCQLATVLHAALVDLLRRERPDRLLIEPSGLGHPAGLLELLQGEAFAGVLSLRETIAVLDPRRLDDPRAREHATFRDQLALADGIVLTMTDRMPPGAPERAREALAAWLPGERWVEAAPHGRLAPGRVLDAGPHRTSGSATRPTPHRVAASSPGPWLDLEARRPAPGRPVRERGEALGQASLGWRWSPDEVFARAALLHCLDGLPAALRVKGVFRVEDGWIAVNRVAGHEPPSASEWRRDSRLELIGPPGALPGAEALEAELDACIL</sequence>
<dbReference type="SMART" id="SM00833">
    <property type="entry name" value="CobW_C"/>
    <property type="match status" value="1"/>
</dbReference>
<dbReference type="Gene3D" id="3.40.50.300">
    <property type="entry name" value="P-loop containing nucleotide triphosphate hydrolases"/>
    <property type="match status" value="1"/>
</dbReference>
<organism evidence="4 5">
    <name type="scientific">Halomonas koreensis</name>
    <dbReference type="NCBI Taxonomy" id="245385"/>
    <lineage>
        <taxon>Bacteria</taxon>
        <taxon>Pseudomonadati</taxon>
        <taxon>Pseudomonadota</taxon>
        <taxon>Gammaproteobacteria</taxon>
        <taxon>Oceanospirillales</taxon>
        <taxon>Halomonadaceae</taxon>
        <taxon>Halomonas</taxon>
    </lineage>
</organism>
<evidence type="ECO:0000256" key="1">
    <source>
        <dbReference type="ARBA" id="ARBA00045658"/>
    </source>
</evidence>
<evidence type="ECO:0000259" key="3">
    <source>
        <dbReference type="SMART" id="SM00833"/>
    </source>
</evidence>
<protein>
    <submittedName>
        <fullName evidence="4">GTP-binding protein</fullName>
    </submittedName>
</protein>
<dbReference type="SUPFAM" id="SSF52540">
    <property type="entry name" value="P-loop containing nucleoside triphosphate hydrolases"/>
    <property type="match status" value="1"/>
</dbReference>
<dbReference type="InterPro" id="IPR011629">
    <property type="entry name" value="CobW-like_C"/>
</dbReference>
<evidence type="ECO:0000256" key="2">
    <source>
        <dbReference type="SAM" id="MobiDB-lite"/>
    </source>
</evidence>
<dbReference type="InterPro" id="IPR051316">
    <property type="entry name" value="Zinc-reg_GTPase_activator"/>
</dbReference>
<dbReference type="PANTHER" id="PTHR13748:SF46">
    <property type="entry name" value="ZINC CHAPERONE YEIR"/>
    <property type="match status" value="1"/>
</dbReference>
<comment type="caution">
    <text evidence="4">The sequence shown here is derived from an EMBL/GenBank/DDBJ whole genome shotgun (WGS) entry which is preliminary data.</text>
</comment>